<comment type="caution">
    <text evidence="2">The sequence shown here is derived from an EMBL/GenBank/DDBJ whole genome shotgun (WGS) entry which is preliminary data.</text>
</comment>
<evidence type="ECO:0000313" key="3">
    <source>
        <dbReference type="Proteomes" id="UP001519273"/>
    </source>
</evidence>
<gene>
    <name evidence="2" type="ORF">J2Z20_003372</name>
</gene>
<dbReference type="Proteomes" id="UP001519273">
    <property type="component" value="Unassembled WGS sequence"/>
</dbReference>
<protein>
    <submittedName>
        <fullName evidence="2">Spore cortex biosynthesis protein YabQ</fullName>
    </submittedName>
</protein>
<feature type="transmembrane region" description="Helical" evidence="1">
    <location>
        <begin position="90"/>
        <end position="111"/>
    </location>
</feature>
<feature type="transmembrane region" description="Helical" evidence="1">
    <location>
        <begin position="30"/>
        <end position="50"/>
    </location>
</feature>
<dbReference type="EMBL" id="JAGGKP010000015">
    <property type="protein sequence ID" value="MBP1938450.1"/>
    <property type="molecule type" value="Genomic_DNA"/>
</dbReference>
<keyword evidence="1" id="KW-0472">Membrane</keyword>
<keyword evidence="1" id="KW-0812">Transmembrane</keyword>
<keyword evidence="3" id="KW-1185">Reference proteome</keyword>
<dbReference type="Pfam" id="PF09578">
    <property type="entry name" value="Spore_YabQ"/>
    <property type="match status" value="1"/>
</dbReference>
<dbReference type="InterPro" id="IPR019074">
    <property type="entry name" value="YabQ"/>
</dbReference>
<reference evidence="2 3" key="1">
    <citation type="submission" date="2021-03" db="EMBL/GenBank/DDBJ databases">
        <title>Genomic Encyclopedia of Type Strains, Phase IV (KMG-IV): sequencing the most valuable type-strain genomes for metagenomic binning, comparative biology and taxonomic classification.</title>
        <authorList>
            <person name="Goeker M."/>
        </authorList>
    </citation>
    <scope>NUCLEOTIDE SEQUENCE [LARGE SCALE GENOMIC DNA]</scope>
    <source>
        <strain evidence="2 3">DSM 23491</strain>
    </source>
</reference>
<feature type="transmembrane region" description="Helical" evidence="1">
    <location>
        <begin position="123"/>
        <end position="143"/>
    </location>
</feature>
<evidence type="ECO:0000256" key="1">
    <source>
        <dbReference type="SAM" id="Phobius"/>
    </source>
</evidence>
<name>A0ABS4H7D3_9BACL</name>
<organism evidence="2 3">
    <name type="scientific">Paenibacillus sediminis</name>
    <dbReference type="NCBI Taxonomy" id="664909"/>
    <lineage>
        <taxon>Bacteria</taxon>
        <taxon>Bacillati</taxon>
        <taxon>Bacillota</taxon>
        <taxon>Bacilli</taxon>
        <taxon>Bacillales</taxon>
        <taxon>Paenibacillaceae</taxon>
        <taxon>Paenibacillus</taxon>
    </lineage>
</organism>
<keyword evidence="1" id="KW-1133">Transmembrane helix</keyword>
<proteinExistence type="predicted"/>
<sequence length="182" mass="21485">MMLFSGAVLGLAFNSYRVVSEQLHFPRWCTHLLDLVYWLGAAMFVFEMLFRSNNGELRLYVFLGLFLGGWIYFLLFSVATEKFVVMLIKIIRIIWRGILRTYHILIVTPLIGLYKLIKMLLRFAWATTIFLGKIMLQCLMPFWKLFMWMLSPLVKATGMNNWIPAIKRTIISIWKRWFKGGT</sequence>
<dbReference type="NCBIfam" id="TIGR02893">
    <property type="entry name" value="spore_yabQ"/>
    <property type="match status" value="1"/>
</dbReference>
<feature type="transmembrane region" description="Helical" evidence="1">
    <location>
        <begin position="57"/>
        <end position="78"/>
    </location>
</feature>
<accession>A0ABS4H7D3</accession>
<evidence type="ECO:0000313" key="2">
    <source>
        <dbReference type="EMBL" id="MBP1938450.1"/>
    </source>
</evidence>